<dbReference type="InterPro" id="IPR048800">
    <property type="entry name" value="Cac1-like_C"/>
</dbReference>
<dbReference type="PANTHER" id="PTHR15272:SF0">
    <property type="entry name" value="CHROMATIN ASSEMBLY FACTOR 1 SUBUNIT A"/>
    <property type="match status" value="1"/>
</dbReference>
<accession>A0A9P4IBN7</accession>
<feature type="compositionally biased region" description="Acidic residues" evidence="5">
    <location>
        <begin position="385"/>
        <end position="424"/>
    </location>
</feature>
<evidence type="ECO:0000256" key="4">
    <source>
        <dbReference type="ARBA" id="ARBA00023242"/>
    </source>
</evidence>
<feature type="compositionally biased region" description="Low complexity" evidence="5">
    <location>
        <begin position="33"/>
        <end position="54"/>
    </location>
</feature>
<feature type="compositionally biased region" description="Low complexity" evidence="5">
    <location>
        <begin position="64"/>
        <end position="77"/>
    </location>
</feature>
<reference evidence="8" key="1">
    <citation type="journal article" date="2020" name="Stud. Mycol.">
        <title>101 Dothideomycetes genomes: a test case for predicting lifestyles and emergence of pathogens.</title>
        <authorList>
            <person name="Haridas S."/>
            <person name="Albert R."/>
            <person name="Binder M."/>
            <person name="Bloem J."/>
            <person name="Labutti K."/>
            <person name="Salamov A."/>
            <person name="Andreopoulos B."/>
            <person name="Baker S."/>
            <person name="Barry K."/>
            <person name="Bills G."/>
            <person name="Bluhm B."/>
            <person name="Cannon C."/>
            <person name="Castanera R."/>
            <person name="Culley D."/>
            <person name="Daum C."/>
            <person name="Ezra D."/>
            <person name="Gonzalez J."/>
            <person name="Henrissat B."/>
            <person name="Kuo A."/>
            <person name="Liang C."/>
            <person name="Lipzen A."/>
            <person name="Lutzoni F."/>
            <person name="Magnuson J."/>
            <person name="Mondo S."/>
            <person name="Nolan M."/>
            <person name="Ohm R."/>
            <person name="Pangilinan J."/>
            <person name="Park H.-J."/>
            <person name="Ramirez L."/>
            <person name="Alfaro M."/>
            <person name="Sun H."/>
            <person name="Tritt A."/>
            <person name="Yoshinaga Y."/>
            <person name="Zwiers L.-H."/>
            <person name="Turgeon B."/>
            <person name="Goodwin S."/>
            <person name="Spatafora J."/>
            <person name="Crous P."/>
            <person name="Grigoriev I."/>
        </authorList>
    </citation>
    <scope>NUCLEOTIDE SEQUENCE</scope>
    <source>
        <strain evidence="8">CBS 133067</strain>
    </source>
</reference>
<dbReference type="GO" id="GO:0006281">
    <property type="term" value="P:DNA repair"/>
    <property type="evidence" value="ECO:0007669"/>
    <property type="project" value="UniProtKB-KW"/>
</dbReference>
<evidence type="ECO:0000256" key="3">
    <source>
        <dbReference type="ARBA" id="ARBA00023204"/>
    </source>
</evidence>
<sequence>MAEVPAPMSSPSRKRPLEDGETQGLPETADKASLNSTSSLSTPLTVLSLTGSPSKTTDPQTRAVSPSLSSLTSVSGSQNAALQTTNAVPGAVPQKRRKLTSAEKEAQRQEKEAKAKERAEAKAKRDEEKRVEEEEKQRKRAEREEKKKQKEFETQQKQQEKERAKQKEEEEKQKKERSQLRLNAFFMPKTSPAPKSPPKSTTDEGLTINGDDGDGTLQPSVSPSKPPKSEYHQFFLPFSLPSNAAMARPPAYAKSDEELQEIQKRLDSLPLEEGSELTVAMALEDLKKRVAASWSETKQYVDIPVKDIISRLHGSSGNPIDLTEEESAFINETPTQMLKQIPMKYIHFHEDVRPPYSGTYTKPISETETRRIARNPLLRARPDADYDYDSEAEWEEPEEGEDIDSDGEEDGDSLEGDDDMEGFLDDADDALRAKRALITTDLEPDCSGLCWADDTGVMKSADGFDAPNTFHDYRLGFLLDPALTTIDPFSTAYWQESPNPAAAQSDMTGLMQPPLRVPLQAKPNGGNSKVMEEFTGSFKTAKPSAAAPKPAKRMIPAEHLEEFKKEVEGSDLTKIALVEALKKKFPNLPKDAINNTLSTIAARVGPKEKEKKWVMLNNAS</sequence>
<comment type="subcellular location">
    <subcellularLocation>
        <location evidence="1">Nucleus</location>
    </subcellularLocation>
</comment>
<evidence type="ECO:0000259" key="6">
    <source>
        <dbReference type="Pfam" id="PF12253"/>
    </source>
</evidence>
<gene>
    <name evidence="8" type="ORF">NA57DRAFT_59009</name>
</gene>
<feature type="compositionally biased region" description="Basic and acidic residues" evidence="5">
    <location>
        <begin position="100"/>
        <end position="179"/>
    </location>
</feature>
<dbReference type="Pfam" id="PF21796">
    <property type="entry name" value="Cac1_C"/>
    <property type="match status" value="1"/>
</dbReference>
<keyword evidence="2" id="KW-0227">DNA damage</keyword>
<keyword evidence="9" id="KW-1185">Reference proteome</keyword>
<dbReference type="GO" id="GO:0006334">
    <property type="term" value="P:nucleosome assembly"/>
    <property type="evidence" value="ECO:0007669"/>
    <property type="project" value="TreeGrafter"/>
</dbReference>
<feature type="domain" description="Chromatin assembly factor 1 subunit Cac1-like C-terminal" evidence="7">
    <location>
        <begin position="560"/>
        <end position="614"/>
    </location>
</feature>
<evidence type="ECO:0000313" key="9">
    <source>
        <dbReference type="Proteomes" id="UP000799772"/>
    </source>
</evidence>
<name>A0A9P4IBN7_9PEZI</name>
<evidence type="ECO:0000256" key="1">
    <source>
        <dbReference type="ARBA" id="ARBA00004123"/>
    </source>
</evidence>
<dbReference type="InterPro" id="IPR022043">
    <property type="entry name" value="CAF1A_DD"/>
</dbReference>
<dbReference type="Proteomes" id="UP000799772">
    <property type="component" value="Unassembled WGS sequence"/>
</dbReference>
<feature type="region of interest" description="Disordered" evidence="5">
    <location>
        <begin position="356"/>
        <end position="424"/>
    </location>
</feature>
<dbReference type="OrthoDB" id="79480at2759"/>
<protein>
    <recommendedName>
        <fullName evidence="10">Chromatin assembly factor 1 subunit A</fullName>
    </recommendedName>
</protein>
<dbReference type="AlphaFoldDB" id="A0A9P4IBN7"/>
<evidence type="ECO:0000256" key="2">
    <source>
        <dbReference type="ARBA" id="ARBA00022763"/>
    </source>
</evidence>
<keyword evidence="4" id="KW-0539">Nucleus</keyword>
<dbReference type="Pfam" id="PF12253">
    <property type="entry name" value="CAF1A_dimeriz"/>
    <property type="match status" value="1"/>
</dbReference>
<proteinExistence type="predicted"/>
<dbReference type="PANTHER" id="PTHR15272">
    <property type="entry name" value="CHROMATIN ASSEMBLY FACTOR 1 SUBUNIT A CAF-1 SUBUNIT A"/>
    <property type="match status" value="1"/>
</dbReference>
<dbReference type="GO" id="GO:0005634">
    <property type="term" value="C:nucleus"/>
    <property type="evidence" value="ECO:0007669"/>
    <property type="project" value="UniProtKB-SubCell"/>
</dbReference>
<organism evidence="8 9">
    <name type="scientific">Rhizodiscina lignyota</name>
    <dbReference type="NCBI Taxonomy" id="1504668"/>
    <lineage>
        <taxon>Eukaryota</taxon>
        <taxon>Fungi</taxon>
        <taxon>Dikarya</taxon>
        <taxon>Ascomycota</taxon>
        <taxon>Pezizomycotina</taxon>
        <taxon>Dothideomycetes</taxon>
        <taxon>Pleosporomycetidae</taxon>
        <taxon>Aulographales</taxon>
        <taxon>Rhizodiscinaceae</taxon>
        <taxon>Rhizodiscina</taxon>
    </lineage>
</organism>
<dbReference type="GO" id="GO:0033186">
    <property type="term" value="C:CAF-1 complex"/>
    <property type="evidence" value="ECO:0007669"/>
    <property type="project" value="TreeGrafter"/>
</dbReference>
<evidence type="ECO:0000259" key="7">
    <source>
        <dbReference type="Pfam" id="PF21796"/>
    </source>
</evidence>
<keyword evidence="3" id="KW-0234">DNA repair</keyword>
<feature type="compositionally biased region" description="Polar residues" evidence="5">
    <location>
        <begin position="78"/>
        <end position="87"/>
    </location>
</feature>
<feature type="region of interest" description="Disordered" evidence="5">
    <location>
        <begin position="1"/>
        <end position="230"/>
    </location>
</feature>
<comment type="caution">
    <text evidence="8">The sequence shown here is derived from an EMBL/GenBank/DDBJ whole genome shotgun (WGS) entry which is preliminary data.</text>
</comment>
<evidence type="ECO:0000313" key="8">
    <source>
        <dbReference type="EMBL" id="KAF2095944.1"/>
    </source>
</evidence>
<evidence type="ECO:0000256" key="5">
    <source>
        <dbReference type="SAM" id="MobiDB-lite"/>
    </source>
</evidence>
<dbReference type="EMBL" id="ML978130">
    <property type="protein sequence ID" value="KAF2095944.1"/>
    <property type="molecule type" value="Genomic_DNA"/>
</dbReference>
<evidence type="ECO:0008006" key="10">
    <source>
        <dbReference type="Google" id="ProtNLM"/>
    </source>
</evidence>
<feature type="domain" description="Chromatin assembly factor 1 subunit A dimerization" evidence="6">
    <location>
        <begin position="344"/>
        <end position="418"/>
    </location>
</feature>